<organism evidence="2 3">
    <name type="scientific">Psychroserpens algicola</name>
    <dbReference type="NCBI Taxonomy" id="1719034"/>
    <lineage>
        <taxon>Bacteria</taxon>
        <taxon>Pseudomonadati</taxon>
        <taxon>Bacteroidota</taxon>
        <taxon>Flavobacteriia</taxon>
        <taxon>Flavobacteriales</taxon>
        <taxon>Flavobacteriaceae</taxon>
        <taxon>Psychroserpens</taxon>
    </lineage>
</organism>
<evidence type="ECO:0008006" key="4">
    <source>
        <dbReference type="Google" id="ProtNLM"/>
    </source>
</evidence>
<dbReference type="Proteomes" id="UP001203687">
    <property type="component" value="Unassembled WGS sequence"/>
</dbReference>
<feature type="chain" id="PRO_5047332151" description="SH3 domain-containing protein" evidence="1">
    <location>
        <begin position="19"/>
        <end position="180"/>
    </location>
</feature>
<reference evidence="2" key="1">
    <citation type="submission" date="2022-04" db="EMBL/GenBank/DDBJ databases">
        <authorList>
            <person name="Ren T."/>
        </authorList>
    </citation>
    <scope>NUCLEOTIDE SEQUENCE</scope>
    <source>
        <strain evidence="2">F63249</strain>
    </source>
</reference>
<evidence type="ECO:0000256" key="1">
    <source>
        <dbReference type="SAM" id="SignalP"/>
    </source>
</evidence>
<evidence type="ECO:0000313" key="2">
    <source>
        <dbReference type="EMBL" id="MCK8481883.1"/>
    </source>
</evidence>
<gene>
    <name evidence="2" type="ORF">MUY34_14715</name>
</gene>
<dbReference type="RefSeq" id="WP_248413682.1">
    <property type="nucleotide sequence ID" value="NZ_JALPQF010000016.1"/>
</dbReference>
<comment type="caution">
    <text evidence="2">The sequence shown here is derived from an EMBL/GenBank/DDBJ whole genome shotgun (WGS) entry which is preliminary data.</text>
</comment>
<proteinExistence type="predicted"/>
<feature type="signal peptide" evidence="1">
    <location>
        <begin position="1"/>
        <end position="18"/>
    </location>
</feature>
<keyword evidence="1" id="KW-0732">Signal</keyword>
<evidence type="ECO:0000313" key="3">
    <source>
        <dbReference type="Proteomes" id="UP001203687"/>
    </source>
</evidence>
<keyword evidence="3" id="KW-1185">Reference proteome</keyword>
<sequence>MKACILCLLISVFGFAQKDNQSFYRNLVEAYYNKQTPEPILIYDDMGGNVVDTLYNIADKNSWYKIAITESEFGWFKIRNIQRLPSSYKNFPYDDHWVKSTNFLVHVDNYDDNHQVYIYDLPSLNSNRIHKMDNFQIVNIIEINDLWSKVKFKVGKKRIEGWLRFKDQCAYPWTTCPKYE</sequence>
<dbReference type="EMBL" id="JALPQF010000016">
    <property type="protein sequence ID" value="MCK8481883.1"/>
    <property type="molecule type" value="Genomic_DNA"/>
</dbReference>
<name>A0ABT0HC03_9FLAO</name>
<accession>A0ABT0HC03</accession>
<protein>
    <recommendedName>
        <fullName evidence="4">SH3 domain-containing protein</fullName>
    </recommendedName>
</protein>